<feature type="region of interest" description="Disordered" evidence="1">
    <location>
        <begin position="1"/>
        <end position="135"/>
    </location>
</feature>
<protein>
    <recommendedName>
        <fullName evidence="4">Plasmid stabilization protein</fullName>
    </recommendedName>
</protein>
<evidence type="ECO:0008006" key="4">
    <source>
        <dbReference type="Google" id="ProtNLM"/>
    </source>
</evidence>
<gene>
    <name evidence="2" type="ORF">CYFUS_009681</name>
</gene>
<feature type="compositionally biased region" description="Low complexity" evidence="1">
    <location>
        <begin position="71"/>
        <end position="89"/>
    </location>
</feature>
<dbReference type="RefSeq" id="WP_095991512.1">
    <property type="nucleotide sequence ID" value="NZ_CP022098.1"/>
</dbReference>
<dbReference type="KEGG" id="cfus:CYFUS_009681"/>
<feature type="compositionally biased region" description="Basic and acidic residues" evidence="1">
    <location>
        <begin position="1"/>
        <end position="36"/>
    </location>
</feature>
<feature type="compositionally biased region" description="Basic residues" evidence="1">
    <location>
        <begin position="90"/>
        <end position="114"/>
    </location>
</feature>
<name>A0A250JJZ4_9BACT</name>
<sequence>MPRGDKSKYTDKQKRRAEHIEKSYEQHGTDKKEAVRRAWATVNAESHGGEKPGGSGYGKPETHQSSRRGGQRSMSKRTTAQRSTAAKKAAATRKSKAVKRTAAAKRGAAKRTTARRGTTTKRATAKRSSSPRKRS</sequence>
<proteinExistence type="predicted"/>
<feature type="compositionally biased region" description="Basic residues" evidence="1">
    <location>
        <begin position="123"/>
        <end position="135"/>
    </location>
</feature>
<dbReference type="EMBL" id="CP022098">
    <property type="protein sequence ID" value="ATB44194.1"/>
    <property type="molecule type" value="Genomic_DNA"/>
</dbReference>
<evidence type="ECO:0000313" key="2">
    <source>
        <dbReference type="EMBL" id="ATB44194.1"/>
    </source>
</evidence>
<accession>A0A250JJZ4</accession>
<evidence type="ECO:0000256" key="1">
    <source>
        <dbReference type="SAM" id="MobiDB-lite"/>
    </source>
</evidence>
<evidence type="ECO:0000313" key="3">
    <source>
        <dbReference type="Proteomes" id="UP000217257"/>
    </source>
</evidence>
<dbReference type="Proteomes" id="UP000217257">
    <property type="component" value="Chromosome"/>
</dbReference>
<reference evidence="2 3" key="1">
    <citation type="submission" date="2017-06" db="EMBL/GenBank/DDBJ databases">
        <title>Sequencing and comparative analysis of myxobacterial genomes.</title>
        <authorList>
            <person name="Rupp O."/>
            <person name="Goesmann A."/>
            <person name="Sogaard-Andersen L."/>
        </authorList>
    </citation>
    <scope>NUCLEOTIDE SEQUENCE [LARGE SCALE GENOMIC DNA]</scope>
    <source>
        <strain evidence="2 3">DSM 52655</strain>
    </source>
</reference>
<dbReference type="AlphaFoldDB" id="A0A250JJZ4"/>
<organism evidence="2 3">
    <name type="scientific">Cystobacter fuscus</name>
    <dbReference type="NCBI Taxonomy" id="43"/>
    <lineage>
        <taxon>Bacteria</taxon>
        <taxon>Pseudomonadati</taxon>
        <taxon>Myxococcota</taxon>
        <taxon>Myxococcia</taxon>
        <taxon>Myxococcales</taxon>
        <taxon>Cystobacterineae</taxon>
        <taxon>Archangiaceae</taxon>
        <taxon>Cystobacter</taxon>
    </lineage>
</organism>